<dbReference type="GO" id="GO:0009279">
    <property type="term" value="C:cell outer membrane"/>
    <property type="evidence" value="ECO:0007669"/>
    <property type="project" value="UniProtKB-SubCell"/>
</dbReference>
<dbReference type="SUPFAM" id="SSF56954">
    <property type="entry name" value="Outer membrane efflux proteins (OEP)"/>
    <property type="match status" value="1"/>
</dbReference>
<name>A0A1M5Y888_9FLAO</name>
<evidence type="ECO:0000313" key="10">
    <source>
        <dbReference type="Proteomes" id="UP000290037"/>
    </source>
</evidence>
<dbReference type="STRING" id="573501.SAMN04487999_2009"/>
<dbReference type="GO" id="GO:0015288">
    <property type="term" value="F:porin activity"/>
    <property type="evidence" value="ECO:0007669"/>
    <property type="project" value="TreeGrafter"/>
</dbReference>
<dbReference type="InterPro" id="IPR051906">
    <property type="entry name" value="TolC-like"/>
</dbReference>
<accession>A0A1M5Y888</accession>
<evidence type="ECO:0000256" key="4">
    <source>
        <dbReference type="ARBA" id="ARBA00023136"/>
    </source>
</evidence>
<dbReference type="PANTHER" id="PTHR30026:SF20">
    <property type="entry name" value="OUTER MEMBRANE PROTEIN TOLC"/>
    <property type="match status" value="1"/>
</dbReference>
<keyword evidence="5" id="KW-0998">Cell outer membrane</keyword>
<dbReference type="OrthoDB" id="1680428at2"/>
<evidence type="ECO:0000256" key="2">
    <source>
        <dbReference type="ARBA" id="ARBA00022452"/>
    </source>
</evidence>
<dbReference type="Proteomes" id="UP000184240">
    <property type="component" value="Unassembled WGS sequence"/>
</dbReference>
<reference evidence="7 10" key="3">
    <citation type="submission" date="2018-07" db="EMBL/GenBank/DDBJ databases">
        <title>Leeuwenhoekiella genomics.</title>
        <authorList>
            <person name="Tahon G."/>
            <person name="Willems A."/>
        </authorList>
    </citation>
    <scope>NUCLEOTIDE SEQUENCE [LARGE SCALE GENOMIC DNA]</scope>
    <source>
        <strain evidence="7 10">LMG 24856</strain>
    </source>
</reference>
<reference evidence="8" key="2">
    <citation type="submission" date="2016-11" db="EMBL/GenBank/DDBJ databases">
        <authorList>
            <person name="Jaros S."/>
            <person name="Januszkiewicz K."/>
            <person name="Wedrychowicz H."/>
        </authorList>
    </citation>
    <scope>NUCLEOTIDE SEQUENCE [LARGE SCALE GENOMIC DNA]</scope>
    <source>
        <strain evidence="8">DSM 19859</strain>
    </source>
</reference>
<gene>
    <name evidence="7" type="ORF">DSM01_1302</name>
    <name evidence="8" type="ORF">SAMN04487999_2009</name>
</gene>
<dbReference type="GO" id="GO:1990281">
    <property type="term" value="C:efflux pump complex"/>
    <property type="evidence" value="ECO:0007669"/>
    <property type="project" value="TreeGrafter"/>
</dbReference>
<dbReference type="EMBL" id="QOVN01000002">
    <property type="protein sequence ID" value="RXG30552.1"/>
    <property type="molecule type" value="Genomic_DNA"/>
</dbReference>
<dbReference type="AlphaFoldDB" id="A0A1M5Y888"/>
<keyword evidence="4" id="KW-0472">Membrane</keyword>
<keyword evidence="3" id="KW-0812">Transmembrane</keyword>
<evidence type="ECO:0000256" key="6">
    <source>
        <dbReference type="SAM" id="SignalP"/>
    </source>
</evidence>
<feature type="signal peptide" evidence="6">
    <location>
        <begin position="1"/>
        <end position="21"/>
    </location>
</feature>
<evidence type="ECO:0000313" key="8">
    <source>
        <dbReference type="EMBL" id="SHI08192.1"/>
    </source>
</evidence>
<organism evidence="8 9">
    <name type="scientific">Leeuwenhoekiella palythoae</name>
    <dbReference type="NCBI Taxonomy" id="573501"/>
    <lineage>
        <taxon>Bacteria</taxon>
        <taxon>Pseudomonadati</taxon>
        <taxon>Bacteroidota</taxon>
        <taxon>Flavobacteriia</taxon>
        <taxon>Flavobacteriales</taxon>
        <taxon>Flavobacteriaceae</taxon>
        <taxon>Leeuwenhoekiella</taxon>
    </lineage>
</organism>
<evidence type="ECO:0000256" key="3">
    <source>
        <dbReference type="ARBA" id="ARBA00022692"/>
    </source>
</evidence>
<evidence type="ECO:0000256" key="1">
    <source>
        <dbReference type="ARBA" id="ARBA00004442"/>
    </source>
</evidence>
<keyword evidence="2" id="KW-1134">Transmembrane beta strand</keyword>
<feature type="chain" id="PRO_5009915207" evidence="6">
    <location>
        <begin position="22"/>
        <end position="408"/>
    </location>
</feature>
<evidence type="ECO:0000313" key="9">
    <source>
        <dbReference type="Proteomes" id="UP000184240"/>
    </source>
</evidence>
<keyword evidence="10" id="KW-1185">Reference proteome</keyword>
<dbReference type="Gene3D" id="1.20.1600.10">
    <property type="entry name" value="Outer membrane efflux proteins (OEP)"/>
    <property type="match status" value="1"/>
</dbReference>
<dbReference type="RefSeq" id="WP_072982677.1">
    <property type="nucleotide sequence ID" value="NZ_FQXT01000003.1"/>
</dbReference>
<sequence>MKNKIIIASIILLGTTVVAPAQDLSAYIAQAEAQNPALQAYALRYDLAQEQVNEVNSLPDTEFGVGYFVETPETRVGAQRARFSVKQMLPWFGTIAKRQGYQNALADNEYLEYVIAKRKLSLEVAQSYYQLYGIHAEEQVVQQNLDLLDRFKELALNAVEVAEASVVDVLKLEMRQNELNAQLAILDERKRAVAVQFKNILNVAQDTPIQLVDSLTIPQLETSDSTEALETNPELLKYDALYKSITQAELLNQQESAPKWGVGLDYIPVSERTDLFPADNGKDIVMPMVSVSVPIFNSKYKSVTRQNELRQQRITAEKEQRLKYLENLLAEAKQYRNAARINFNAQQQNIAQAQDAEAILLKSYETGTIDFSDVLDIQELQLSFQRKQIQAVQDFYEQTALINYLTNN</sequence>
<comment type="subcellular location">
    <subcellularLocation>
        <location evidence="1">Cell outer membrane</location>
    </subcellularLocation>
</comment>
<evidence type="ECO:0000313" key="7">
    <source>
        <dbReference type="EMBL" id="RXG30552.1"/>
    </source>
</evidence>
<reference evidence="9" key="1">
    <citation type="submission" date="2016-11" db="EMBL/GenBank/DDBJ databases">
        <authorList>
            <person name="Varghese N."/>
            <person name="Submissions S."/>
        </authorList>
    </citation>
    <scope>NUCLEOTIDE SEQUENCE [LARGE SCALE GENOMIC DNA]</scope>
    <source>
        <strain evidence="9">DSM 19859</strain>
    </source>
</reference>
<dbReference type="GO" id="GO:0015562">
    <property type="term" value="F:efflux transmembrane transporter activity"/>
    <property type="evidence" value="ECO:0007669"/>
    <property type="project" value="InterPro"/>
</dbReference>
<proteinExistence type="predicted"/>
<dbReference type="Proteomes" id="UP000290037">
    <property type="component" value="Unassembled WGS sequence"/>
</dbReference>
<dbReference type="PANTHER" id="PTHR30026">
    <property type="entry name" value="OUTER MEMBRANE PROTEIN TOLC"/>
    <property type="match status" value="1"/>
</dbReference>
<dbReference type="EMBL" id="FQXT01000003">
    <property type="protein sequence ID" value="SHI08192.1"/>
    <property type="molecule type" value="Genomic_DNA"/>
</dbReference>
<evidence type="ECO:0000256" key="5">
    <source>
        <dbReference type="ARBA" id="ARBA00023237"/>
    </source>
</evidence>
<keyword evidence="6" id="KW-0732">Signal</keyword>
<protein>
    <submittedName>
        <fullName evidence="8">Outer membrane protein TolC</fullName>
    </submittedName>
</protein>